<dbReference type="Pfam" id="PF02518">
    <property type="entry name" value="HATPase_c"/>
    <property type="match status" value="1"/>
</dbReference>
<dbReference type="SUPFAM" id="SSF47384">
    <property type="entry name" value="Homodimeric domain of signal transducing histidine kinase"/>
    <property type="match status" value="1"/>
</dbReference>
<dbReference type="Gene3D" id="1.10.287.130">
    <property type="match status" value="1"/>
</dbReference>
<accession>A0A1N7LT16</accession>
<keyword evidence="8" id="KW-0808">Transferase</keyword>
<dbReference type="EMBL" id="FTOP01000004">
    <property type="protein sequence ID" value="SIS76993.1"/>
    <property type="molecule type" value="Genomic_DNA"/>
</dbReference>
<dbReference type="Gene3D" id="1.25.40.10">
    <property type="entry name" value="Tetratricopeptide repeat domain"/>
    <property type="match status" value="2"/>
</dbReference>
<feature type="transmembrane region" description="Helical" evidence="6">
    <location>
        <begin position="367"/>
        <end position="387"/>
    </location>
</feature>
<dbReference type="InterPro" id="IPR003594">
    <property type="entry name" value="HATPase_dom"/>
</dbReference>
<proteinExistence type="predicted"/>
<dbReference type="PANTHER" id="PTHR43547:SF2">
    <property type="entry name" value="HYBRID SIGNAL TRANSDUCTION HISTIDINE KINASE C"/>
    <property type="match status" value="1"/>
</dbReference>
<dbReference type="RefSeq" id="WP_076499683.1">
    <property type="nucleotide sequence ID" value="NZ_FTOP01000004.1"/>
</dbReference>
<dbReference type="Gene3D" id="3.30.565.10">
    <property type="entry name" value="Histidine kinase-like ATPase, C-terminal domain"/>
    <property type="match status" value="1"/>
</dbReference>
<evidence type="ECO:0000256" key="3">
    <source>
        <dbReference type="ARBA" id="ARBA00022553"/>
    </source>
</evidence>
<reference evidence="9" key="1">
    <citation type="submission" date="2017-01" db="EMBL/GenBank/DDBJ databases">
        <authorList>
            <person name="Varghese N."/>
            <person name="Submissions S."/>
        </authorList>
    </citation>
    <scope>NUCLEOTIDE SEQUENCE [LARGE SCALE GENOMIC DNA]</scope>
    <source>
        <strain evidence="9">DSM 46698</strain>
    </source>
</reference>
<dbReference type="EC" id="2.7.13.3" evidence="2"/>
<dbReference type="GO" id="GO:0000155">
    <property type="term" value="F:phosphorelay sensor kinase activity"/>
    <property type="evidence" value="ECO:0007669"/>
    <property type="project" value="InterPro"/>
</dbReference>
<dbReference type="SUPFAM" id="SSF55874">
    <property type="entry name" value="ATPase domain of HSP90 chaperone/DNA topoisomerase II/histidine kinase"/>
    <property type="match status" value="1"/>
</dbReference>
<dbReference type="Pfam" id="PF13374">
    <property type="entry name" value="TPR_10"/>
    <property type="match status" value="2"/>
</dbReference>
<keyword evidence="5" id="KW-0175">Coiled coil</keyword>
<organism evidence="8 9">
    <name type="scientific">Belliella pelovolcani</name>
    <dbReference type="NCBI Taxonomy" id="529505"/>
    <lineage>
        <taxon>Bacteria</taxon>
        <taxon>Pseudomonadati</taxon>
        <taxon>Bacteroidota</taxon>
        <taxon>Cytophagia</taxon>
        <taxon>Cytophagales</taxon>
        <taxon>Cyclobacteriaceae</taxon>
        <taxon>Belliella</taxon>
    </lineage>
</organism>
<dbReference type="AlphaFoldDB" id="A0A1N7LT16"/>
<dbReference type="Pfam" id="PF00512">
    <property type="entry name" value="HisKA"/>
    <property type="match status" value="1"/>
</dbReference>
<dbReference type="Proteomes" id="UP000186026">
    <property type="component" value="Unassembled WGS sequence"/>
</dbReference>
<evidence type="ECO:0000256" key="2">
    <source>
        <dbReference type="ARBA" id="ARBA00012438"/>
    </source>
</evidence>
<dbReference type="InterPro" id="IPR036890">
    <property type="entry name" value="HATPase_C_sf"/>
</dbReference>
<dbReference type="PROSITE" id="PS50109">
    <property type="entry name" value="HIS_KIN"/>
    <property type="match status" value="1"/>
</dbReference>
<evidence type="ECO:0000313" key="8">
    <source>
        <dbReference type="EMBL" id="SIS76993.1"/>
    </source>
</evidence>
<dbReference type="SMART" id="SM00388">
    <property type="entry name" value="HisKA"/>
    <property type="match status" value="1"/>
</dbReference>
<dbReference type="InterPro" id="IPR005467">
    <property type="entry name" value="His_kinase_dom"/>
</dbReference>
<keyword evidence="8" id="KW-0418">Kinase</keyword>
<feature type="coiled-coil region" evidence="5">
    <location>
        <begin position="391"/>
        <end position="421"/>
    </location>
</feature>
<feature type="coiled-coil region" evidence="5">
    <location>
        <begin position="35"/>
        <end position="62"/>
    </location>
</feature>
<evidence type="ECO:0000256" key="5">
    <source>
        <dbReference type="SAM" id="Coils"/>
    </source>
</evidence>
<keyword evidence="6" id="KW-0472">Membrane</keyword>
<feature type="domain" description="Histidine kinase" evidence="7">
    <location>
        <begin position="428"/>
        <end position="643"/>
    </location>
</feature>
<dbReference type="InterPro" id="IPR019734">
    <property type="entry name" value="TPR_rpt"/>
</dbReference>
<evidence type="ECO:0000256" key="6">
    <source>
        <dbReference type="SAM" id="Phobius"/>
    </source>
</evidence>
<comment type="catalytic activity">
    <reaction evidence="1">
        <text>ATP + protein L-histidine = ADP + protein N-phospho-L-histidine.</text>
        <dbReference type="EC" id="2.7.13.3"/>
    </reaction>
</comment>
<keyword evidence="4" id="KW-0802">TPR repeat</keyword>
<dbReference type="OrthoDB" id="1269247at2"/>
<dbReference type="InterPro" id="IPR036097">
    <property type="entry name" value="HisK_dim/P_sf"/>
</dbReference>
<keyword evidence="9" id="KW-1185">Reference proteome</keyword>
<evidence type="ECO:0000313" key="9">
    <source>
        <dbReference type="Proteomes" id="UP000186026"/>
    </source>
</evidence>
<feature type="repeat" description="TPR" evidence="4">
    <location>
        <begin position="96"/>
        <end position="129"/>
    </location>
</feature>
<dbReference type="SMART" id="SM00387">
    <property type="entry name" value="HATPase_c"/>
    <property type="match status" value="1"/>
</dbReference>
<dbReference type="InterPro" id="IPR011990">
    <property type="entry name" value="TPR-like_helical_dom_sf"/>
</dbReference>
<evidence type="ECO:0000256" key="4">
    <source>
        <dbReference type="PROSITE-ProRule" id="PRU00339"/>
    </source>
</evidence>
<dbReference type="SUPFAM" id="SSF48452">
    <property type="entry name" value="TPR-like"/>
    <property type="match status" value="1"/>
</dbReference>
<dbReference type="SMART" id="SM00028">
    <property type="entry name" value="TPR"/>
    <property type="match status" value="4"/>
</dbReference>
<name>A0A1N7LT16_9BACT</name>
<protein>
    <recommendedName>
        <fullName evidence="2">histidine kinase</fullName>
        <ecNumber evidence="2">2.7.13.3</ecNumber>
    </recommendedName>
</protein>
<keyword evidence="6" id="KW-1133">Transmembrane helix</keyword>
<dbReference type="CDD" id="cd00082">
    <property type="entry name" value="HisKA"/>
    <property type="match status" value="1"/>
</dbReference>
<sequence>MKITFNNNLKYLKNAFSVFFLISVIFSFELKAYQIEEHQAKAAQLYEAYRQAENESLKLELLSSMLMEIHYSDSAQTYYQEAITLAKKIDNKELLAQNINRLGVYYRNMNLQEEALKMYEEALEVSLQSGESIQIGHSLNNIGQMYFYRDYFDESLEYYLQAEQKFLEVNDLNGLGYNYTGMSLVLSELGRYREALEKIDKAIEIREGLGQKRQVIVSRFNKADILMALGNYADAEKDILMLYEYGKTYDKVRAIHALEKLVELNVKKGDINQAISYAQIAEEFHKEKPNSESMIEIYQLMNQVYFNRGDTLMSAKFQNLLQSERNIINAEKTKIYLAGLTIKNQKNEIEFLNRQQTLIQQNERFKAYLLVGLFIGILMISIAYFVVYRSLKKEKTSLRLLSEQKAKIEQQADELARLNQVKDKIFSILAHDLKGPLNSLSGLVKLIQEDDLTKEEFSSYIPIIAQNLGNNNILLENILAWSRSQMQGLEVHNSQLRLNDLIQKNIEFLYHSGYYKGQIMINEVDENLTAMADRNMIDIVVRNLLTNALKFTKQNDQIIVSAFEKEGKITIKVTDEGVGIMRKNLPRLFGTEFFTTPGTHQEKGTGIGLILTKELVQINKGDIWVESEYGAGSTFYFSIPKAD</sequence>
<dbReference type="InterPro" id="IPR004358">
    <property type="entry name" value="Sig_transdc_His_kin-like_C"/>
</dbReference>
<gene>
    <name evidence="8" type="ORF">SAMN05421761_10496</name>
</gene>
<dbReference type="STRING" id="529505.SAMN05421761_10496"/>
<dbReference type="InterPro" id="IPR003661">
    <property type="entry name" value="HisK_dim/P_dom"/>
</dbReference>
<dbReference type="PRINTS" id="PR00344">
    <property type="entry name" value="BCTRLSENSOR"/>
</dbReference>
<keyword evidence="3" id="KW-0597">Phosphoprotein</keyword>
<dbReference type="PANTHER" id="PTHR43547">
    <property type="entry name" value="TWO-COMPONENT HISTIDINE KINASE"/>
    <property type="match status" value="1"/>
</dbReference>
<evidence type="ECO:0000259" key="7">
    <source>
        <dbReference type="PROSITE" id="PS50109"/>
    </source>
</evidence>
<evidence type="ECO:0000256" key="1">
    <source>
        <dbReference type="ARBA" id="ARBA00000085"/>
    </source>
</evidence>
<dbReference type="PROSITE" id="PS50005">
    <property type="entry name" value="TPR"/>
    <property type="match status" value="1"/>
</dbReference>
<keyword evidence="6" id="KW-0812">Transmembrane</keyword>